<accession>A0A1Q9AEV5</accession>
<evidence type="ECO:0000256" key="1">
    <source>
        <dbReference type="ARBA" id="ARBA00000085"/>
    </source>
</evidence>
<dbReference type="Pfam" id="PF02518">
    <property type="entry name" value="HATPase_c"/>
    <property type="match status" value="1"/>
</dbReference>
<dbReference type="SUPFAM" id="SSF55874">
    <property type="entry name" value="ATPase domain of HSP90 chaperone/DNA topoisomerase II/histidine kinase"/>
    <property type="match status" value="1"/>
</dbReference>
<dbReference type="PANTHER" id="PTHR43711:SF1">
    <property type="entry name" value="HISTIDINE KINASE 1"/>
    <property type="match status" value="1"/>
</dbReference>
<evidence type="ECO:0000256" key="5">
    <source>
        <dbReference type="ARBA" id="ARBA00022777"/>
    </source>
</evidence>
<dbReference type="Proteomes" id="UP000186143">
    <property type="component" value="Unassembled WGS sequence"/>
</dbReference>
<dbReference type="PRINTS" id="PR00344">
    <property type="entry name" value="BCTRLSENSOR"/>
</dbReference>
<evidence type="ECO:0000256" key="4">
    <source>
        <dbReference type="ARBA" id="ARBA00022679"/>
    </source>
</evidence>
<proteinExistence type="predicted"/>
<evidence type="ECO:0000313" key="9">
    <source>
        <dbReference type="Proteomes" id="UP000186143"/>
    </source>
</evidence>
<dbReference type="InterPro" id="IPR003018">
    <property type="entry name" value="GAF"/>
</dbReference>
<organism evidence="8 9">
    <name type="scientific">Xaviernesmea rhizosphaerae</name>
    <dbReference type="NCBI Taxonomy" id="1672749"/>
    <lineage>
        <taxon>Bacteria</taxon>
        <taxon>Pseudomonadati</taxon>
        <taxon>Pseudomonadota</taxon>
        <taxon>Alphaproteobacteria</taxon>
        <taxon>Hyphomicrobiales</taxon>
        <taxon>Rhizobiaceae</taxon>
        <taxon>Rhizobium/Agrobacterium group</taxon>
        <taxon>Xaviernesmea</taxon>
    </lineage>
</organism>
<dbReference type="Gene3D" id="1.10.287.130">
    <property type="match status" value="1"/>
</dbReference>
<dbReference type="EMBL" id="MKIO01000040">
    <property type="protein sequence ID" value="OLP53485.1"/>
    <property type="molecule type" value="Genomic_DNA"/>
</dbReference>
<keyword evidence="5 8" id="KW-0418">Kinase</keyword>
<dbReference type="PANTHER" id="PTHR43711">
    <property type="entry name" value="TWO-COMPONENT HISTIDINE KINASE"/>
    <property type="match status" value="1"/>
</dbReference>
<evidence type="ECO:0000259" key="7">
    <source>
        <dbReference type="PROSITE" id="PS50109"/>
    </source>
</evidence>
<dbReference type="Gene3D" id="3.30.565.10">
    <property type="entry name" value="Histidine kinase-like ATPase, C-terminal domain"/>
    <property type="match status" value="1"/>
</dbReference>
<dbReference type="InterPro" id="IPR004358">
    <property type="entry name" value="Sig_transdc_His_kin-like_C"/>
</dbReference>
<dbReference type="Gene3D" id="3.30.450.40">
    <property type="match status" value="1"/>
</dbReference>
<keyword evidence="4" id="KW-0808">Transferase</keyword>
<dbReference type="PROSITE" id="PS50109">
    <property type="entry name" value="HIS_KIN"/>
    <property type="match status" value="1"/>
</dbReference>
<dbReference type="Pfam" id="PF01590">
    <property type="entry name" value="GAF"/>
    <property type="match status" value="1"/>
</dbReference>
<protein>
    <recommendedName>
        <fullName evidence="2">histidine kinase</fullName>
        <ecNumber evidence="2">2.7.13.3</ecNumber>
    </recommendedName>
</protein>
<dbReference type="CDD" id="cd00075">
    <property type="entry name" value="HATPase"/>
    <property type="match status" value="1"/>
</dbReference>
<name>A0A1Q9AEV5_9HYPH</name>
<dbReference type="InterPro" id="IPR036890">
    <property type="entry name" value="HATPase_C_sf"/>
</dbReference>
<feature type="domain" description="Histidine kinase" evidence="7">
    <location>
        <begin position="176"/>
        <end position="390"/>
    </location>
</feature>
<dbReference type="STRING" id="1672749.BJF92_00965"/>
<dbReference type="InterPro" id="IPR036097">
    <property type="entry name" value="HisK_dim/P_sf"/>
</dbReference>
<gene>
    <name evidence="8" type="ORF">BJF92_00965</name>
</gene>
<dbReference type="SUPFAM" id="SSF47384">
    <property type="entry name" value="Homodimeric domain of signal transducing histidine kinase"/>
    <property type="match status" value="1"/>
</dbReference>
<dbReference type="SMART" id="SM00388">
    <property type="entry name" value="HisKA"/>
    <property type="match status" value="1"/>
</dbReference>
<dbReference type="SUPFAM" id="SSF55781">
    <property type="entry name" value="GAF domain-like"/>
    <property type="match status" value="1"/>
</dbReference>
<dbReference type="AlphaFoldDB" id="A0A1Q9AEV5"/>
<evidence type="ECO:0000256" key="2">
    <source>
        <dbReference type="ARBA" id="ARBA00012438"/>
    </source>
</evidence>
<sequence length="390" mass="41577">MPQGPDEAREAIDLIQRIGIVPKLLDVCCRVTGMGFAAVARVTETHWIATQVLDQSDFGLKAGGQLKVDTTICHEIRSHRTAVVIDDVSQDPAYAAHHTPAIYGLQSYIAMPIILSDGTFYGTLCAVDAKPHRLNTPEVTGLFTLFAELLAFHIDAQRRAVEQDETGALRERFIAVLGHDLRNPLASLDAGTRMLAKTELTPRAKGVVELMRASIERMSGLIDNMLDFARGRLGSGLALDETAPASLAPALGHVIEELRLAHPSRRIEAQLTDLPVRCDAGRVSQLLSNLLANAIAHGAADLPVSVEASVTDGRFSLSVANGGPPIPPELQQDLFKPFVRMGGNGGGNGSGTGLGLGLFIAAEIAKAHGGTISVASDARETRFTFSMPHH</sequence>
<dbReference type="InterPro" id="IPR029016">
    <property type="entry name" value="GAF-like_dom_sf"/>
</dbReference>
<dbReference type="GO" id="GO:0000155">
    <property type="term" value="F:phosphorelay sensor kinase activity"/>
    <property type="evidence" value="ECO:0007669"/>
    <property type="project" value="InterPro"/>
</dbReference>
<dbReference type="InterPro" id="IPR003661">
    <property type="entry name" value="HisK_dim/P_dom"/>
</dbReference>
<comment type="caution">
    <text evidence="8">The sequence shown here is derived from an EMBL/GenBank/DDBJ whole genome shotgun (WGS) entry which is preliminary data.</text>
</comment>
<evidence type="ECO:0000256" key="3">
    <source>
        <dbReference type="ARBA" id="ARBA00022553"/>
    </source>
</evidence>
<dbReference type="CDD" id="cd00082">
    <property type="entry name" value="HisKA"/>
    <property type="match status" value="1"/>
</dbReference>
<dbReference type="SMART" id="SM00387">
    <property type="entry name" value="HATPase_c"/>
    <property type="match status" value="1"/>
</dbReference>
<keyword evidence="3" id="KW-0597">Phosphoprotein</keyword>
<dbReference type="SMART" id="SM00065">
    <property type="entry name" value="GAF"/>
    <property type="match status" value="1"/>
</dbReference>
<evidence type="ECO:0000256" key="6">
    <source>
        <dbReference type="ARBA" id="ARBA00023012"/>
    </source>
</evidence>
<dbReference type="InterPro" id="IPR050736">
    <property type="entry name" value="Sensor_HK_Regulatory"/>
</dbReference>
<dbReference type="EC" id="2.7.13.3" evidence="2"/>
<reference evidence="8 9" key="1">
    <citation type="submission" date="2016-09" db="EMBL/GenBank/DDBJ databases">
        <title>Rhizobium sp. nov., a novel species isolated from the rice rhizosphere.</title>
        <authorList>
            <person name="Zhao J."/>
            <person name="Zhang X."/>
        </authorList>
    </citation>
    <scope>NUCLEOTIDE SEQUENCE [LARGE SCALE GENOMIC DNA]</scope>
    <source>
        <strain evidence="8 9">MH17</strain>
    </source>
</reference>
<dbReference type="Pfam" id="PF00512">
    <property type="entry name" value="HisKA"/>
    <property type="match status" value="1"/>
</dbReference>
<dbReference type="InterPro" id="IPR003594">
    <property type="entry name" value="HATPase_dom"/>
</dbReference>
<keyword evidence="6" id="KW-0902">Two-component regulatory system</keyword>
<comment type="catalytic activity">
    <reaction evidence="1">
        <text>ATP + protein L-histidine = ADP + protein N-phospho-L-histidine.</text>
        <dbReference type="EC" id="2.7.13.3"/>
    </reaction>
</comment>
<dbReference type="InterPro" id="IPR005467">
    <property type="entry name" value="His_kinase_dom"/>
</dbReference>
<evidence type="ECO:0000313" key="8">
    <source>
        <dbReference type="EMBL" id="OLP53485.1"/>
    </source>
</evidence>